<proteinExistence type="predicted"/>
<protein>
    <submittedName>
        <fullName evidence="1">Uncharacterized protein</fullName>
    </submittedName>
</protein>
<dbReference type="AlphaFoldDB" id="A0A3E4T2E7"/>
<sequence length="690" mass="79710">MKYTAQFYDINEKLYTLEIGSGEVQNITLSATPFITELETSDSHLYKPCKYSSATIGMITDDYKFDLYSSTAQQNKVVLSSASGIVWVGYVTPNLYSQGYENELEEIEVEAIDALSTLQYYKYTTIGGKKNIVSFTQIINHLLSKCNAYSSFYISDNTQLNATSDFCLPSKMYISEQNFFDEDDEPMTMQEVLEEVCKYLNVTAVADGDKVYFLDYDAIKNGINTYYRFTLGTETPTKVTLQQSKEIEASDYVENGGQLSLDNVYNKVTVKDSLYSFDSIIPSIWDEKYLTNYGGSWSYVQEVNEDGKGGMHKCFFKYLKHKNYTCYYYDKNTLNMVLEPMVFNYGTSQNLVGATICKAFFEKTDNFNKKYNDINFTDYVLLHIHNTYDGQLRPMFELAVNDSNVSFIGGSTYLIIKGNFLFMDREGEMYIMQGYSNKNDDFNPDNLYIDCKLKYGNMYWNGIQWTTTDSTFKLYFDNQGQTDHCINRSFPVKNNITWDMGLEGEGYAIPMPSTNEVIIGKPTFTLYHPHKVDNSYRCDAVWLSNFDIQAKVQNFQKEADKDSDTEYSNIINEDFVNEMDSEEFAICTWDNKECNYSAVCYSANGTSFTYLDNVYNKATKQMYRLEEHLIYRLVTQYSTPSAILNLNLQNKFKVYATMTDNHLPNKKFIVDSIITDYRLGKQEIRLIEKK</sequence>
<evidence type="ECO:0000313" key="1">
    <source>
        <dbReference type="EMBL" id="RGL85281.1"/>
    </source>
</evidence>
<gene>
    <name evidence="1" type="ORF">DXC44_12095</name>
</gene>
<name>A0A3E4T2E7_PHOVU</name>
<dbReference type="EMBL" id="QSSN01000013">
    <property type="protein sequence ID" value="RGL85281.1"/>
    <property type="molecule type" value="Genomic_DNA"/>
</dbReference>
<organism evidence="1 2">
    <name type="scientific">Phocaeicola vulgatus</name>
    <name type="common">Bacteroides vulgatus</name>
    <dbReference type="NCBI Taxonomy" id="821"/>
    <lineage>
        <taxon>Bacteria</taxon>
        <taxon>Pseudomonadati</taxon>
        <taxon>Bacteroidota</taxon>
        <taxon>Bacteroidia</taxon>
        <taxon>Bacteroidales</taxon>
        <taxon>Bacteroidaceae</taxon>
        <taxon>Phocaeicola</taxon>
    </lineage>
</organism>
<comment type="caution">
    <text evidence="1">The sequence shown here is derived from an EMBL/GenBank/DDBJ whole genome shotgun (WGS) entry which is preliminary data.</text>
</comment>
<evidence type="ECO:0000313" key="2">
    <source>
        <dbReference type="Proteomes" id="UP000261278"/>
    </source>
</evidence>
<dbReference type="RefSeq" id="WP_117678214.1">
    <property type="nucleotide sequence ID" value="NZ_JAHYMS010000027.1"/>
</dbReference>
<reference evidence="1 2" key="1">
    <citation type="submission" date="2018-08" db="EMBL/GenBank/DDBJ databases">
        <title>A genome reference for cultivated species of the human gut microbiota.</title>
        <authorList>
            <person name="Zou Y."/>
            <person name="Xue W."/>
            <person name="Luo G."/>
        </authorList>
    </citation>
    <scope>NUCLEOTIDE SEQUENCE [LARGE SCALE GENOMIC DNA]</scope>
    <source>
        <strain evidence="1 2">TF05-18</strain>
    </source>
</reference>
<dbReference type="Proteomes" id="UP000261278">
    <property type="component" value="Unassembled WGS sequence"/>
</dbReference>
<accession>A0A3E4T2E7</accession>